<organism evidence="2 3">
    <name type="scientific">Bimuria novae-zelandiae CBS 107.79</name>
    <dbReference type="NCBI Taxonomy" id="1447943"/>
    <lineage>
        <taxon>Eukaryota</taxon>
        <taxon>Fungi</taxon>
        <taxon>Dikarya</taxon>
        <taxon>Ascomycota</taxon>
        <taxon>Pezizomycotina</taxon>
        <taxon>Dothideomycetes</taxon>
        <taxon>Pleosporomycetidae</taxon>
        <taxon>Pleosporales</taxon>
        <taxon>Massarineae</taxon>
        <taxon>Didymosphaeriaceae</taxon>
        <taxon>Bimuria</taxon>
    </lineage>
</organism>
<dbReference type="Pfam" id="PF06985">
    <property type="entry name" value="HET"/>
    <property type="match status" value="1"/>
</dbReference>
<dbReference type="AlphaFoldDB" id="A0A6A5UL37"/>
<dbReference type="PANTHER" id="PTHR33112">
    <property type="entry name" value="DOMAIN PROTEIN, PUTATIVE-RELATED"/>
    <property type="match status" value="1"/>
</dbReference>
<evidence type="ECO:0000313" key="2">
    <source>
        <dbReference type="EMBL" id="KAF1965448.1"/>
    </source>
</evidence>
<evidence type="ECO:0000313" key="3">
    <source>
        <dbReference type="Proteomes" id="UP000800036"/>
    </source>
</evidence>
<dbReference type="EMBL" id="ML976762">
    <property type="protein sequence ID" value="KAF1965448.1"/>
    <property type="molecule type" value="Genomic_DNA"/>
</dbReference>
<evidence type="ECO:0000259" key="1">
    <source>
        <dbReference type="Pfam" id="PF06985"/>
    </source>
</evidence>
<dbReference type="Proteomes" id="UP000800036">
    <property type="component" value="Unassembled WGS sequence"/>
</dbReference>
<gene>
    <name evidence="2" type="ORF">BU23DRAFT_604220</name>
</gene>
<sequence>MGLLIANLLDEWKDSAQNYFFIPRCLRSFVQQTFPATVHVLARNEPEKGMLAMGPASTSWPIVHKRGLWPRLANSRESIEAFLITSLYNESAKASNARKIELKRKVARSCVTRKSLRVLVQRPKGPKDIAKQVMALRAIDSKDTVCSRCASLEIAGMRKSTGHPRQPLGPVKDWNPDSCTLCKFLVDLLARASERFESARDPYFLFSKKTRSLSDKLFQILDHRLVVLSASENGLPPEGVPYIAAYSGEPPQWLRHIQPLIDFDRPRGWLGVCAQLHGEHCSGDKNNKVQSLRLMNCSTGEVIRAEGHEPYVALSYVWGGDHGSAQGTHAYPQTIQDALVATRELGYQWLWVDQYCIDQANPGDFRNQLQQMDIIYQQAEVTIIAAAGTNAHYGLPGVGASFRKPTSTVSVHEEQLCVLPRPEIGLEKCRWSSRAWTYQEGLLSTRRLVFTEEQLYFECQCCYCAEMLDITLESFKKMHAPEKPWLHKRYRTAGRLGMFPLNGCGVDPWDIYNRITEYSERSLSHEYDILNGILGIFRAFEKMENPMRHLFGIPFPKATSCPNETKLFASSKRALPTFSESLRWDLESPSRRREGFPSWSWTGWYGKIKWPVEYIDVDVIRTPKRLGRPLDPKVNEKALLVCVELHNNTLTDWSEFQGSYDKLCACNESSGFIELEVHATKVFYSPNNMQRSHFSIPCENGSLYVVPASMTTVNDLHPDHGFLAIHYHRTVEGNQGRNSGIVLPPKWTQHLLIVQDMGSHWERVAIASYIVDPEHKVMSRKQRVRLG</sequence>
<keyword evidence="3" id="KW-1185">Reference proteome</keyword>
<name>A0A6A5UL37_9PLEO</name>
<feature type="domain" description="Heterokaryon incompatibility" evidence="1">
    <location>
        <begin position="311"/>
        <end position="440"/>
    </location>
</feature>
<dbReference type="InterPro" id="IPR010730">
    <property type="entry name" value="HET"/>
</dbReference>
<accession>A0A6A5UL37</accession>
<proteinExistence type="predicted"/>
<protein>
    <submittedName>
        <fullName evidence="2">HET-domain-containing protein</fullName>
    </submittedName>
</protein>
<reference evidence="2" key="1">
    <citation type="journal article" date="2020" name="Stud. Mycol.">
        <title>101 Dothideomycetes genomes: a test case for predicting lifestyles and emergence of pathogens.</title>
        <authorList>
            <person name="Haridas S."/>
            <person name="Albert R."/>
            <person name="Binder M."/>
            <person name="Bloem J."/>
            <person name="Labutti K."/>
            <person name="Salamov A."/>
            <person name="Andreopoulos B."/>
            <person name="Baker S."/>
            <person name="Barry K."/>
            <person name="Bills G."/>
            <person name="Bluhm B."/>
            <person name="Cannon C."/>
            <person name="Castanera R."/>
            <person name="Culley D."/>
            <person name="Daum C."/>
            <person name="Ezra D."/>
            <person name="Gonzalez J."/>
            <person name="Henrissat B."/>
            <person name="Kuo A."/>
            <person name="Liang C."/>
            <person name="Lipzen A."/>
            <person name="Lutzoni F."/>
            <person name="Magnuson J."/>
            <person name="Mondo S."/>
            <person name="Nolan M."/>
            <person name="Ohm R."/>
            <person name="Pangilinan J."/>
            <person name="Park H.-J."/>
            <person name="Ramirez L."/>
            <person name="Alfaro M."/>
            <person name="Sun H."/>
            <person name="Tritt A."/>
            <person name="Yoshinaga Y."/>
            <person name="Zwiers L.-H."/>
            <person name="Turgeon B."/>
            <person name="Goodwin S."/>
            <person name="Spatafora J."/>
            <person name="Crous P."/>
            <person name="Grigoriev I."/>
        </authorList>
    </citation>
    <scope>NUCLEOTIDE SEQUENCE</scope>
    <source>
        <strain evidence="2">CBS 107.79</strain>
    </source>
</reference>
<dbReference type="PANTHER" id="PTHR33112:SF1">
    <property type="entry name" value="HETEROKARYON INCOMPATIBILITY DOMAIN-CONTAINING PROTEIN"/>
    <property type="match status" value="1"/>
</dbReference>
<dbReference type="OrthoDB" id="5428863at2759"/>